<evidence type="ECO:0000256" key="3">
    <source>
        <dbReference type="ARBA" id="ARBA00022729"/>
    </source>
</evidence>
<evidence type="ECO:0000256" key="7">
    <source>
        <dbReference type="SAM" id="MobiDB-lite"/>
    </source>
</evidence>
<evidence type="ECO:0000313" key="10">
    <source>
        <dbReference type="EMBL" id="TFD57704.1"/>
    </source>
</evidence>
<evidence type="ECO:0000256" key="1">
    <source>
        <dbReference type="ARBA" id="ARBA00004141"/>
    </source>
</evidence>
<dbReference type="PANTHER" id="PTHR21016:SF7">
    <property type="entry name" value="TM2 DOMAIN-CONTAINING PROTEIN 3"/>
    <property type="match status" value="1"/>
</dbReference>
<evidence type="ECO:0000256" key="6">
    <source>
        <dbReference type="ARBA" id="ARBA00023180"/>
    </source>
</evidence>
<dbReference type="PANTHER" id="PTHR21016">
    <property type="entry name" value="BETA-AMYLOID BINDING PROTEIN-RELATED"/>
    <property type="match status" value="1"/>
</dbReference>
<keyword evidence="2 8" id="KW-0812">Transmembrane</keyword>
<protein>
    <submittedName>
        <fullName evidence="10">TM2 domain-containing protein</fullName>
    </submittedName>
</protein>
<feature type="transmembrane region" description="Helical" evidence="8">
    <location>
        <begin position="75"/>
        <end position="98"/>
    </location>
</feature>
<proteinExistence type="predicted"/>
<feature type="compositionally biased region" description="Basic and acidic residues" evidence="7">
    <location>
        <begin position="1"/>
        <end position="11"/>
    </location>
</feature>
<evidence type="ECO:0000256" key="2">
    <source>
        <dbReference type="ARBA" id="ARBA00022692"/>
    </source>
</evidence>
<accession>A0A4R9ACM2</accession>
<comment type="subcellular location">
    <subcellularLocation>
        <location evidence="1">Membrane</location>
        <topology evidence="1">Multi-pass membrane protein</topology>
    </subcellularLocation>
</comment>
<dbReference type="Proteomes" id="UP000298170">
    <property type="component" value="Unassembled WGS sequence"/>
</dbReference>
<evidence type="ECO:0000313" key="11">
    <source>
        <dbReference type="Proteomes" id="UP000298170"/>
    </source>
</evidence>
<feature type="transmembrane region" description="Helical" evidence="8">
    <location>
        <begin position="118"/>
        <end position="144"/>
    </location>
</feature>
<dbReference type="InterPro" id="IPR007829">
    <property type="entry name" value="TM2"/>
</dbReference>
<evidence type="ECO:0000256" key="8">
    <source>
        <dbReference type="SAM" id="Phobius"/>
    </source>
</evidence>
<keyword evidence="3" id="KW-0732">Signal</keyword>
<feature type="domain" description="TM2" evidence="9">
    <location>
        <begin position="46"/>
        <end position="93"/>
    </location>
</feature>
<keyword evidence="6" id="KW-0325">Glycoprotein</keyword>
<reference evidence="10 11" key="1">
    <citation type="submission" date="2019-03" db="EMBL/GenBank/DDBJ databases">
        <title>Genomics of glacier-inhabiting Cryobacterium strains.</title>
        <authorList>
            <person name="Liu Q."/>
            <person name="Xin Y.-H."/>
        </authorList>
    </citation>
    <scope>NUCLEOTIDE SEQUENCE [LARGE SCALE GENOMIC DNA]</scope>
    <source>
        <strain evidence="10 11">Sr39</strain>
    </source>
</reference>
<evidence type="ECO:0000256" key="4">
    <source>
        <dbReference type="ARBA" id="ARBA00022989"/>
    </source>
</evidence>
<dbReference type="AlphaFoldDB" id="A0A4R9ACM2"/>
<feature type="transmembrane region" description="Helical" evidence="8">
    <location>
        <begin position="150"/>
        <end position="174"/>
    </location>
</feature>
<dbReference type="Pfam" id="PF05154">
    <property type="entry name" value="TM2"/>
    <property type="match status" value="1"/>
</dbReference>
<keyword evidence="11" id="KW-1185">Reference proteome</keyword>
<gene>
    <name evidence="10" type="ORF">E3T39_13035</name>
</gene>
<dbReference type="RefSeq" id="WP_134516022.1">
    <property type="nucleotide sequence ID" value="NZ_SOHJ01000013.1"/>
</dbReference>
<feature type="region of interest" description="Disordered" evidence="7">
    <location>
        <begin position="1"/>
        <end position="41"/>
    </location>
</feature>
<dbReference type="OrthoDB" id="2004788at2"/>
<organism evidence="10 11">
    <name type="scientific">Cryobacterium suzukii</name>
    <dbReference type="NCBI Taxonomy" id="1259198"/>
    <lineage>
        <taxon>Bacteria</taxon>
        <taxon>Bacillati</taxon>
        <taxon>Actinomycetota</taxon>
        <taxon>Actinomycetes</taxon>
        <taxon>Micrococcales</taxon>
        <taxon>Microbacteriaceae</taxon>
        <taxon>Cryobacterium</taxon>
    </lineage>
</organism>
<name>A0A4R9ACM2_9MICO</name>
<comment type="caution">
    <text evidence="10">The sequence shown here is derived from an EMBL/GenBank/DDBJ whole genome shotgun (WGS) entry which is preliminary data.</text>
</comment>
<feature type="transmembrane region" description="Helical" evidence="8">
    <location>
        <begin position="49"/>
        <end position="69"/>
    </location>
</feature>
<keyword evidence="5 8" id="KW-0472">Membrane</keyword>
<sequence>MKCHGSDRDPVPKTWKIRGRDLSSSPPPRVSLPPGTSSTNAVPEGSKSFIVTALLGFFFGFFGADRFYLGKSRSAWLKLFTLGGFGYWVIIDLLITLFGGQRDAWGFRLEGYDKHKKIVWMIVGAIFGSSILFSIGVATITAAFDSHGPTVFGWVLIGILAAAAAVGGGIWAVWRRRTRGTRPKATRAVDPVPPLIRAHIVKLLELKQLYQTQAAAGNRVASSVIGQIDSVVSNVTELFRRLSVKADEAQRGLARAEYEDKLGKLAAALDRDYLLDVLANPRLWDNPDKHIRDVQGAIEAVDVQLLDNIRQVNGHRGLVYQVALGGLMGPRKAMDDWQRDFDEASETK</sequence>
<keyword evidence="4 8" id="KW-1133">Transmembrane helix</keyword>
<dbReference type="EMBL" id="SOHJ01000013">
    <property type="protein sequence ID" value="TFD57704.1"/>
    <property type="molecule type" value="Genomic_DNA"/>
</dbReference>
<dbReference type="GO" id="GO:0016020">
    <property type="term" value="C:membrane"/>
    <property type="evidence" value="ECO:0007669"/>
    <property type="project" value="UniProtKB-SubCell"/>
</dbReference>
<dbReference type="InterPro" id="IPR050932">
    <property type="entry name" value="TM2D1-3-like"/>
</dbReference>
<evidence type="ECO:0000259" key="9">
    <source>
        <dbReference type="Pfam" id="PF05154"/>
    </source>
</evidence>
<evidence type="ECO:0000256" key="5">
    <source>
        <dbReference type="ARBA" id="ARBA00023136"/>
    </source>
</evidence>